<dbReference type="SUPFAM" id="SSF56925">
    <property type="entry name" value="OMPA-like"/>
    <property type="match status" value="1"/>
</dbReference>
<dbReference type="GeneID" id="77850059"/>
<reference evidence="4 5" key="1">
    <citation type="submission" date="2012-08" db="EMBL/GenBank/DDBJ databases">
        <title>The Genome Sequence of Barnesiella intestinihominis YIT 11860.</title>
        <authorList>
            <consortium name="The Broad Institute Genome Sequencing Platform"/>
            <person name="Earl A."/>
            <person name="Ward D."/>
            <person name="Feldgarden M."/>
            <person name="Gevers D."/>
            <person name="Morotomi M."/>
            <person name="Walker B."/>
            <person name="Young S.K."/>
            <person name="Zeng Q."/>
            <person name="Gargeya S."/>
            <person name="Fitzgerald M."/>
            <person name="Haas B."/>
            <person name="Abouelleil A."/>
            <person name="Alvarado L."/>
            <person name="Arachchi H.M."/>
            <person name="Berlin A.M."/>
            <person name="Chapman S.B."/>
            <person name="Goldberg J."/>
            <person name="Griggs A."/>
            <person name="Gujja S."/>
            <person name="Hansen M."/>
            <person name="Howarth C."/>
            <person name="Imamovic A."/>
            <person name="Larimer J."/>
            <person name="McCowen C."/>
            <person name="Montmayeur A."/>
            <person name="Murphy C."/>
            <person name="Neiman D."/>
            <person name="Pearson M."/>
            <person name="Priest M."/>
            <person name="Roberts A."/>
            <person name="Saif S."/>
            <person name="Shea T."/>
            <person name="Sisk P."/>
            <person name="Sykes S."/>
            <person name="Wortman J."/>
            <person name="Nusbaum C."/>
            <person name="Birren B."/>
        </authorList>
    </citation>
    <scope>NUCLEOTIDE SEQUENCE [LARGE SCALE GENOMIC DNA]</scope>
    <source>
        <strain evidence="4 5">YIT 11860</strain>
    </source>
</reference>
<dbReference type="InterPro" id="IPR027385">
    <property type="entry name" value="Beta-barrel_OMP"/>
</dbReference>
<protein>
    <recommendedName>
        <fullName evidence="3">Outer membrane protein beta-barrel domain-containing protein</fullName>
    </recommendedName>
</protein>
<gene>
    <name evidence="4" type="ORF">HMPREF9448_01165</name>
</gene>
<evidence type="ECO:0000256" key="2">
    <source>
        <dbReference type="SAM" id="SignalP"/>
    </source>
</evidence>
<evidence type="ECO:0000259" key="3">
    <source>
        <dbReference type="Pfam" id="PF13505"/>
    </source>
</evidence>
<evidence type="ECO:0000313" key="4">
    <source>
        <dbReference type="EMBL" id="EJZ64683.1"/>
    </source>
</evidence>
<dbReference type="RefSeq" id="WP_008861651.1">
    <property type="nucleotide sequence ID" value="NZ_JH815204.1"/>
</dbReference>
<dbReference type="EMBL" id="ADLE01000008">
    <property type="protein sequence ID" value="EJZ64683.1"/>
    <property type="molecule type" value="Genomic_DNA"/>
</dbReference>
<dbReference type="Pfam" id="PF13505">
    <property type="entry name" value="OMP_b-brl"/>
    <property type="match status" value="1"/>
</dbReference>
<dbReference type="eggNOG" id="ENOG5032VWQ">
    <property type="taxonomic scope" value="Bacteria"/>
</dbReference>
<dbReference type="Proteomes" id="UP000006044">
    <property type="component" value="Unassembled WGS sequence"/>
</dbReference>
<keyword evidence="5" id="KW-1185">Reference proteome</keyword>
<feature type="signal peptide" evidence="2">
    <location>
        <begin position="1"/>
        <end position="20"/>
    </location>
</feature>
<feature type="domain" description="Outer membrane protein beta-barrel" evidence="3">
    <location>
        <begin position="9"/>
        <end position="200"/>
    </location>
</feature>
<evidence type="ECO:0000313" key="5">
    <source>
        <dbReference type="Proteomes" id="UP000006044"/>
    </source>
</evidence>
<dbReference type="InterPro" id="IPR011250">
    <property type="entry name" value="OMP/PagP_B-barrel"/>
</dbReference>
<organism evidence="4 5">
    <name type="scientific">Barnesiella intestinihominis YIT 11860</name>
    <dbReference type="NCBI Taxonomy" id="742726"/>
    <lineage>
        <taxon>Bacteria</taxon>
        <taxon>Pseudomonadati</taxon>
        <taxon>Bacteroidota</taxon>
        <taxon>Bacteroidia</taxon>
        <taxon>Bacteroidales</taxon>
        <taxon>Barnesiellaceae</taxon>
        <taxon>Barnesiella</taxon>
    </lineage>
</organism>
<accession>K0WZS9</accession>
<dbReference type="OrthoDB" id="965683at2"/>
<evidence type="ECO:0000256" key="1">
    <source>
        <dbReference type="ARBA" id="ARBA00022729"/>
    </source>
</evidence>
<dbReference type="AlphaFoldDB" id="K0WZS9"/>
<dbReference type="Gene3D" id="2.40.160.20">
    <property type="match status" value="1"/>
</dbReference>
<sequence>MKKIFLVAAMAAVVLTSVNAQNKYKPENMSFSTELNYSPGGATTDGQFSLPDYGAKVRLHLNEKMAVRLKLGLNTSTDKDVTYYESPTDQKEYERNSKESITTFSIMPGFEYHFTKYERISPYVGGEIGLLTSTAKTKTDNTENDDKTETKRPGLGFGVNVFTGVDVYLCKGLYLGFELGLGYDSMNYKRGTTTTVSGSTTTKTDGTTSNLQSRFGFHATPSLRVGWNF</sequence>
<proteinExistence type="predicted"/>
<feature type="chain" id="PRO_5003840836" description="Outer membrane protein beta-barrel domain-containing protein" evidence="2">
    <location>
        <begin position="21"/>
        <end position="229"/>
    </location>
</feature>
<dbReference type="HOGENOM" id="CLU_096345_0_0_10"/>
<keyword evidence="1 2" id="KW-0732">Signal</keyword>
<comment type="caution">
    <text evidence="4">The sequence shown here is derived from an EMBL/GenBank/DDBJ whole genome shotgun (WGS) entry which is preliminary data.</text>
</comment>
<name>K0WZS9_9BACT</name>